<dbReference type="STRING" id="157783.LK03_21330"/>
<gene>
    <name evidence="1" type="ORF">LK03_21330</name>
</gene>
<evidence type="ECO:0008006" key="3">
    <source>
        <dbReference type="Google" id="ProtNLM"/>
    </source>
</evidence>
<accession>A0A089WWP3</accession>
<evidence type="ECO:0000313" key="1">
    <source>
        <dbReference type="EMBL" id="AIR91639.1"/>
    </source>
</evidence>
<dbReference type="eggNOG" id="COG0438">
    <property type="taxonomic scope" value="Bacteria"/>
</dbReference>
<sequence length="517" mass="58957">MKKIAIYAPHAATVQIETLEKLADSEPDNSFFYYGRKTSSTRLMPVNELEKFLNICGDADDLIVLGEIDYKIDEKMINSFYAHRLGNIWHMLPDGEVKRYRQNPRRKASVLLIFPGPILPLTLGSHQRAFNLIFNLSKQGVAVDLLITAPTNVPQGRYKTALETFCNTAYFYKNTKKKPNTLQQAKKLVELKARKALGKSGDLPDLFSERATFRPTESCKRWANSLHMANRYKSVIVSYAWMMDSVKYIKHDRDNFRLICDTHDVQFTRNQQILNRRERLFFNATRERRRELKKLSICDSVLAISASDEKILEETLPKSVNVIKASSGFDYALSPIKRRPAGQPLCFGFIGGQMSANVKSLLYILEAWWPVIKEHSPDSKFYIAGSVCNAPAILPKTFYDANIEPLGFVDSISDFYDKIDVSLNPVIVQGGLNFKSVEAVFAGKHLFTNTLGQECLGKDFPSVIIKGTEDIHKFLKTFEFDIKKDVGARTHNQNKAKNLFSNKAVYRELFNYFANQH</sequence>
<dbReference type="EMBL" id="CP009455">
    <property type="protein sequence ID" value="AIR91639.1"/>
    <property type="molecule type" value="Genomic_DNA"/>
</dbReference>
<organism evidence="1 2">
    <name type="scientific">Pseudomonas cremoricolorata</name>
    <dbReference type="NCBI Taxonomy" id="157783"/>
    <lineage>
        <taxon>Bacteria</taxon>
        <taxon>Pseudomonadati</taxon>
        <taxon>Pseudomonadota</taxon>
        <taxon>Gammaproteobacteria</taxon>
        <taxon>Pseudomonadales</taxon>
        <taxon>Pseudomonadaceae</taxon>
        <taxon>Pseudomonas</taxon>
    </lineage>
</organism>
<proteinExistence type="predicted"/>
<keyword evidence="2" id="KW-1185">Reference proteome</keyword>
<dbReference type="SUPFAM" id="SSF53756">
    <property type="entry name" value="UDP-Glycosyltransferase/glycogen phosphorylase"/>
    <property type="match status" value="1"/>
</dbReference>
<reference evidence="1 2" key="1">
    <citation type="submission" date="2014-09" db="EMBL/GenBank/DDBJ databases">
        <authorList>
            <person name="Chan K.-G."/>
        </authorList>
    </citation>
    <scope>NUCLEOTIDE SEQUENCE [LARGE SCALE GENOMIC DNA]</scope>
    <source>
        <strain evidence="1 2">ND07</strain>
    </source>
</reference>
<dbReference type="KEGG" id="psw:LK03_21330"/>
<dbReference type="OrthoDB" id="9807209at2"/>
<evidence type="ECO:0000313" key="2">
    <source>
        <dbReference type="Proteomes" id="UP000029493"/>
    </source>
</evidence>
<dbReference type="Proteomes" id="UP000029493">
    <property type="component" value="Chromosome"/>
</dbReference>
<dbReference type="Pfam" id="PF13692">
    <property type="entry name" value="Glyco_trans_1_4"/>
    <property type="match status" value="1"/>
</dbReference>
<dbReference type="RefSeq" id="WP_038414441.1">
    <property type="nucleotide sequence ID" value="NZ_CP009455.1"/>
</dbReference>
<protein>
    <recommendedName>
        <fullName evidence="3">Glycosyltransferase subfamily 4-like N-terminal domain-containing protein</fullName>
    </recommendedName>
</protein>
<dbReference type="AlphaFoldDB" id="A0A089WWP3"/>
<name>A0A089WWP3_9PSED</name>